<organism evidence="3 4">
    <name type="scientific">Crepidotus variabilis</name>
    <dbReference type="NCBI Taxonomy" id="179855"/>
    <lineage>
        <taxon>Eukaryota</taxon>
        <taxon>Fungi</taxon>
        <taxon>Dikarya</taxon>
        <taxon>Basidiomycota</taxon>
        <taxon>Agaricomycotina</taxon>
        <taxon>Agaricomycetes</taxon>
        <taxon>Agaricomycetidae</taxon>
        <taxon>Agaricales</taxon>
        <taxon>Agaricineae</taxon>
        <taxon>Crepidotaceae</taxon>
        <taxon>Crepidotus</taxon>
    </lineage>
</organism>
<keyword evidence="1" id="KW-0728">SH3 domain</keyword>
<gene>
    <name evidence="3" type="ORF">CPB83DRAFT_752408</name>
</gene>
<evidence type="ECO:0000256" key="1">
    <source>
        <dbReference type="ARBA" id="ARBA00022443"/>
    </source>
</evidence>
<evidence type="ECO:0000313" key="3">
    <source>
        <dbReference type="EMBL" id="KAF9522137.1"/>
    </source>
</evidence>
<dbReference type="EMBL" id="MU157959">
    <property type="protein sequence ID" value="KAF9522137.1"/>
    <property type="molecule type" value="Genomic_DNA"/>
</dbReference>
<evidence type="ECO:0000259" key="2">
    <source>
        <dbReference type="Pfam" id="PF07653"/>
    </source>
</evidence>
<dbReference type="SUPFAM" id="SSF50044">
    <property type="entry name" value="SH3-domain"/>
    <property type="match status" value="1"/>
</dbReference>
<dbReference type="OrthoDB" id="159449at2759"/>
<feature type="non-terminal residue" evidence="3">
    <location>
        <position position="60"/>
    </location>
</feature>
<evidence type="ECO:0000313" key="4">
    <source>
        <dbReference type="Proteomes" id="UP000807306"/>
    </source>
</evidence>
<accession>A0A9P6JIA8</accession>
<feature type="domain" description="SH3" evidence="2">
    <location>
        <begin position="1"/>
        <end position="44"/>
    </location>
</feature>
<dbReference type="InterPro" id="IPR001452">
    <property type="entry name" value="SH3_domain"/>
</dbReference>
<sequence>RDCVAKSADDLRLSKDDEITVLLRLPDSEGDYLGYCKGVVGQFSGQDVHFHTKLKKSVMT</sequence>
<reference evidence="3" key="1">
    <citation type="submission" date="2020-11" db="EMBL/GenBank/DDBJ databases">
        <authorList>
            <consortium name="DOE Joint Genome Institute"/>
            <person name="Ahrendt S."/>
            <person name="Riley R."/>
            <person name="Andreopoulos W."/>
            <person name="Labutti K."/>
            <person name="Pangilinan J."/>
            <person name="Ruiz-Duenas F.J."/>
            <person name="Barrasa J.M."/>
            <person name="Sanchez-Garcia M."/>
            <person name="Camarero S."/>
            <person name="Miyauchi S."/>
            <person name="Serrano A."/>
            <person name="Linde D."/>
            <person name="Babiker R."/>
            <person name="Drula E."/>
            <person name="Ayuso-Fernandez I."/>
            <person name="Pacheco R."/>
            <person name="Padilla G."/>
            <person name="Ferreira P."/>
            <person name="Barriuso J."/>
            <person name="Kellner H."/>
            <person name="Castanera R."/>
            <person name="Alfaro M."/>
            <person name="Ramirez L."/>
            <person name="Pisabarro A.G."/>
            <person name="Kuo A."/>
            <person name="Tritt A."/>
            <person name="Lipzen A."/>
            <person name="He G."/>
            <person name="Yan M."/>
            <person name="Ng V."/>
            <person name="Cullen D."/>
            <person name="Martin F."/>
            <person name="Rosso M.-N."/>
            <person name="Henrissat B."/>
            <person name="Hibbett D."/>
            <person name="Martinez A.T."/>
            <person name="Grigoriev I.V."/>
        </authorList>
    </citation>
    <scope>NUCLEOTIDE SEQUENCE</scope>
    <source>
        <strain evidence="3">CBS 506.95</strain>
    </source>
</reference>
<keyword evidence="4" id="KW-1185">Reference proteome</keyword>
<dbReference type="Proteomes" id="UP000807306">
    <property type="component" value="Unassembled WGS sequence"/>
</dbReference>
<dbReference type="AlphaFoldDB" id="A0A9P6JIA8"/>
<protein>
    <recommendedName>
        <fullName evidence="2">SH3 domain-containing protein</fullName>
    </recommendedName>
</protein>
<proteinExistence type="predicted"/>
<dbReference type="Pfam" id="PF07653">
    <property type="entry name" value="SH3_2"/>
    <property type="match status" value="1"/>
</dbReference>
<dbReference type="InterPro" id="IPR036028">
    <property type="entry name" value="SH3-like_dom_sf"/>
</dbReference>
<comment type="caution">
    <text evidence="3">The sequence shown here is derived from an EMBL/GenBank/DDBJ whole genome shotgun (WGS) entry which is preliminary data.</text>
</comment>
<feature type="non-terminal residue" evidence="3">
    <location>
        <position position="1"/>
    </location>
</feature>
<name>A0A9P6JIA8_9AGAR</name>